<dbReference type="EC" id="3.2.1.-" evidence="1"/>
<reference evidence="1" key="1">
    <citation type="submission" date="2024-12" db="EMBL/GenBank/DDBJ databases">
        <authorList>
            <person name="Wu N."/>
        </authorList>
    </citation>
    <scope>NUCLEOTIDE SEQUENCE</scope>
    <source>
        <strain evidence="1">P15</strain>
    </source>
</reference>
<organism evidence="1 2">
    <name type="scientific">Paenibacillus mesotrionivorans</name>
    <dbReference type="NCBI Taxonomy" id="3160968"/>
    <lineage>
        <taxon>Bacteria</taxon>
        <taxon>Bacillati</taxon>
        <taxon>Bacillota</taxon>
        <taxon>Bacilli</taxon>
        <taxon>Bacillales</taxon>
        <taxon>Paenibacillaceae</taxon>
        <taxon>Paenibacillus</taxon>
    </lineage>
</organism>
<dbReference type="Proteomes" id="UP001631969">
    <property type="component" value="Unassembled WGS sequence"/>
</dbReference>
<evidence type="ECO:0000313" key="1">
    <source>
        <dbReference type="EMBL" id="MFM9327167.1"/>
    </source>
</evidence>
<proteinExistence type="predicted"/>
<gene>
    <name evidence="1" type="ORF">ACI1P1_02535</name>
</gene>
<protein>
    <submittedName>
        <fullName evidence="1">Glycoside hydrolase family 36 protein</fullName>
        <ecNumber evidence="1">3.2.1.-</ecNumber>
    </submittedName>
</protein>
<name>A0ACC7NVR5_9BACL</name>
<keyword evidence="2" id="KW-1185">Reference proteome</keyword>
<evidence type="ECO:0000313" key="2">
    <source>
        <dbReference type="Proteomes" id="UP001631969"/>
    </source>
</evidence>
<comment type="caution">
    <text evidence="1">The sequence shown here is derived from an EMBL/GenBank/DDBJ whole genome shotgun (WGS) entry which is preliminary data.</text>
</comment>
<accession>A0ACC7NVR5</accession>
<dbReference type="EMBL" id="JBJURJ010000001">
    <property type="protein sequence ID" value="MFM9327167.1"/>
    <property type="molecule type" value="Genomic_DNA"/>
</dbReference>
<sequence length="617" mass="69639">MICCQTDPYLIQLIGERAEFEISLDTERIGEGLEQVHLHIRREEAGIPPQLQLVWTHPVRDIAGYWHPGAGRNRGLQVDWGEGNPSRGTSSAPVGCLFSGSGHNRLTFAWSDALNPVRFLAGVHEETAELHCSVTLFQEAAYPITDYRASLLLDTRNMEYTDSLRYVQEWWQRQTGYSPAAVPAAAKLPMYSTWYSFHQQVSPEEIEEQCRLAKELGFGAVIVDDGWQTEDGARGYAYCGDWEASSAKMPDMAAHVKRVQGMGMSYLLWYSVPFIGYRSKAWQRLQDKLLYRMDNMGAGVLDPRYPEVREYLTSIYEKAVAEWGLDGLKLDFVDNFRLPQGEHPANGEMTAPSSLPEGWDTASIQEGAHRLLSGVTGRLQKQKPGILIEFRQPYMGPLMRKYGNILRAADCPNDAVENRIRILDLRLLAGGTAVHSDMLMWHPEETAEQAALQIINVLFAVPQLSVRLDLLPERHMAMVRYWMGFWLMHRDILLEGRLHPRHPELLYPVVEALLQTKRLTVVYQADAIAVETPADTGNESSTHRKTTIQEWILVNGTSQNRLVVELHQEWTSIQMEITDCTGVVAQQKIDSLSPGLHSLPVPASGTVRIQMQPAHES</sequence>
<keyword evidence="1" id="KW-0326">Glycosidase</keyword>
<keyword evidence="1" id="KW-0378">Hydrolase</keyword>